<feature type="binding site" evidence="8">
    <location>
        <position position="423"/>
    </location>
    <ligand>
        <name>Mg(2+)</name>
        <dbReference type="ChEBI" id="CHEBI:18420"/>
    </ligand>
</feature>
<reference evidence="9 10" key="1">
    <citation type="submission" date="2019-03" db="EMBL/GenBank/DDBJ databases">
        <title>Genomic Encyclopedia of Type Strains, Phase IV (KMG-IV): sequencing the most valuable type-strain genomes for metagenomic binning, comparative biology and taxonomic classification.</title>
        <authorList>
            <person name="Goeker M."/>
        </authorList>
    </citation>
    <scope>NUCLEOTIDE SEQUENCE [LARGE SCALE GENOMIC DNA]</scope>
    <source>
        <strain evidence="9 10">DSM 24984</strain>
    </source>
</reference>
<proteinExistence type="inferred from homology"/>
<accession>A0A4R1K7F5</accession>
<dbReference type="Gene3D" id="1.10.645.10">
    <property type="entry name" value="Cytochrome-c3 Hydrogenase, chain B"/>
    <property type="match status" value="1"/>
</dbReference>
<keyword evidence="10" id="KW-1185">Reference proteome</keyword>
<dbReference type="OrthoDB" id="9761717at2"/>
<evidence type="ECO:0000256" key="6">
    <source>
        <dbReference type="ARBA" id="ARBA00022723"/>
    </source>
</evidence>
<comment type="subcellular location">
    <subcellularLocation>
        <location evidence="2">Cell envelope</location>
    </subcellularLocation>
</comment>
<comment type="cofactor">
    <cofactor evidence="1 8">
        <name>Ni(2+)</name>
        <dbReference type="ChEBI" id="CHEBI:49786"/>
    </cofactor>
</comment>
<comment type="caution">
    <text evidence="9">The sequence shown here is derived from an EMBL/GenBank/DDBJ whole genome shotgun (WGS) entry which is preliminary data.</text>
</comment>
<evidence type="ECO:0000256" key="1">
    <source>
        <dbReference type="ARBA" id="ARBA00001967"/>
    </source>
</evidence>
<sequence length="476" mass="52563">MSKTIAIEPLTRIEGHLKVETQVENSRVTNAFISGQMFRGFEKFLENRHPIDAARIAQRVCGVCHEVHGVASVLALEELYSKPSPKNGHILRDMILGLHLITDHFLHFYTLCLPDFIDFTQILNYKGNDTEINSLKSWVASTKPAFVLKRNAGNYITHTPTALNIMANYFKALKIRSKGAAGIAIIGAKAPFSHAVLPGGITTDITPDKLMYYHNVLEEVRQFTVNCYIPDVMTVAKHFKDYFNIGVSHGNFYANKTFTALGKPVFEGGVFLNGRTEPFSMANVKEFVDNSFYDSNGNPNPKKKGAYSWVKAPRYKGEPVEVGPLARVIISDTPYFKNLMKTLNAPVKSSTMARHVARAAESRVLLDHMYGLLDAYRIGDPTINQVDFSKKVSGKGTGLSLAARGDLIHQVEASGGKITRYNMIVPSTWNFSPAANGKRGVVEQSLVGTPVAYGEDAIEVGRVIRSYDPCTACSVH</sequence>
<keyword evidence="5 8" id="KW-0533">Nickel</keyword>
<evidence type="ECO:0000256" key="2">
    <source>
        <dbReference type="ARBA" id="ARBA00004196"/>
    </source>
</evidence>
<keyword evidence="6 8" id="KW-0479">Metal-binding</keyword>
<comment type="cofactor">
    <cofactor evidence="8">
        <name>Fe cation</name>
        <dbReference type="ChEBI" id="CHEBI:24875"/>
    </cofactor>
</comment>
<dbReference type="Proteomes" id="UP000294614">
    <property type="component" value="Unassembled WGS sequence"/>
</dbReference>
<feature type="binding site" evidence="8">
    <location>
        <position position="64"/>
    </location>
    <ligand>
        <name>Ni(2+)</name>
        <dbReference type="ChEBI" id="CHEBI:49786"/>
    </ligand>
</feature>
<evidence type="ECO:0000313" key="9">
    <source>
        <dbReference type="EMBL" id="TCK59970.1"/>
    </source>
</evidence>
<dbReference type="PANTHER" id="PTHR42958">
    <property type="entry name" value="HYDROGENASE-2 LARGE CHAIN"/>
    <property type="match status" value="1"/>
</dbReference>
<feature type="binding site" evidence="8">
    <location>
        <position position="64"/>
    </location>
    <ligand>
        <name>Fe cation</name>
        <dbReference type="ChEBI" id="CHEBI:24875"/>
    </ligand>
</feature>
<feature type="binding site" evidence="8">
    <location>
        <position position="61"/>
    </location>
    <ligand>
        <name>Ni(2+)</name>
        <dbReference type="ChEBI" id="CHEBI:49786"/>
    </ligand>
</feature>
<dbReference type="Pfam" id="PF00374">
    <property type="entry name" value="NiFeSe_Hases"/>
    <property type="match status" value="1"/>
</dbReference>
<feature type="binding site" evidence="8">
    <location>
        <position position="470"/>
    </location>
    <ligand>
        <name>Ni(2+)</name>
        <dbReference type="ChEBI" id="CHEBI:49786"/>
    </ligand>
</feature>
<dbReference type="PROSITE" id="PS00507">
    <property type="entry name" value="NI_HGENASE_L_1"/>
    <property type="match status" value="1"/>
</dbReference>
<protein>
    <submittedName>
        <fullName evidence="9">Ferredoxin hydrogenase large subunit/hydrogenase large subunit</fullName>
    </submittedName>
</protein>
<name>A0A4R1K7F5_9BACT</name>
<evidence type="ECO:0000313" key="10">
    <source>
        <dbReference type="Proteomes" id="UP000294614"/>
    </source>
</evidence>
<dbReference type="GO" id="GO:0030313">
    <property type="term" value="C:cell envelope"/>
    <property type="evidence" value="ECO:0007669"/>
    <property type="project" value="UniProtKB-SubCell"/>
</dbReference>
<feature type="binding site" evidence="8">
    <location>
        <position position="476"/>
    </location>
    <ligand>
        <name>Mg(2+)</name>
        <dbReference type="ChEBI" id="CHEBI:18420"/>
    </ligand>
</feature>
<keyword evidence="8" id="KW-0408">Iron</keyword>
<evidence type="ECO:0000256" key="4">
    <source>
        <dbReference type="ARBA" id="ARBA00011771"/>
    </source>
</evidence>
<dbReference type="InterPro" id="IPR001501">
    <property type="entry name" value="Ni-dep_hyd_lsu"/>
</dbReference>
<dbReference type="GO" id="GO:0008901">
    <property type="term" value="F:ferredoxin hydrogenase activity"/>
    <property type="evidence" value="ECO:0007669"/>
    <property type="project" value="InterPro"/>
</dbReference>
<comment type="subunit">
    <text evidence="4">Heterodimer of a large and a small subunit.</text>
</comment>
<keyword evidence="7" id="KW-0560">Oxidoreductase</keyword>
<evidence type="ECO:0000256" key="3">
    <source>
        <dbReference type="ARBA" id="ARBA00009292"/>
    </source>
</evidence>
<dbReference type="InterPro" id="IPR050867">
    <property type="entry name" value="NiFe/NiFeSe_hydrgnase_LSU"/>
</dbReference>
<gene>
    <name evidence="9" type="ORF">C8D98_2142</name>
</gene>
<feature type="binding site" evidence="8">
    <location>
        <position position="42"/>
    </location>
    <ligand>
        <name>Mg(2+)</name>
        <dbReference type="ChEBI" id="CHEBI:18420"/>
    </ligand>
</feature>
<dbReference type="PANTHER" id="PTHR42958:SF2">
    <property type="entry name" value="UPTAKE HYDROGENASE LARGE SUBUNIT"/>
    <property type="match status" value="1"/>
</dbReference>
<dbReference type="SUPFAM" id="SSF56762">
    <property type="entry name" value="HydB/Nqo4-like"/>
    <property type="match status" value="1"/>
</dbReference>
<evidence type="ECO:0000256" key="8">
    <source>
        <dbReference type="PIRSR" id="PIRSR601501-1"/>
    </source>
</evidence>
<feature type="binding site" evidence="8">
    <location>
        <position position="473"/>
    </location>
    <ligand>
        <name>Fe cation</name>
        <dbReference type="ChEBI" id="CHEBI:24875"/>
    </ligand>
</feature>
<dbReference type="RefSeq" id="WP_132874118.1">
    <property type="nucleotide sequence ID" value="NZ_SMGG01000005.1"/>
</dbReference>
<comment type="similarity">
    <text evidence="3">Belongs to the [NiFe]/[NiFeSe] hydrogenase large subunit family.</text>
</comment>
<evidence type="ECO:0000256" key="5">
    <source>
        <dbReference type="ARBA" id="ARBA00022596"/>
    </source>
</evidence>
<evidence type="ECO:0000256" key="7">
    <source>
        <dbReference type="ARBA" id="ARBA00023002"/>
    </source>
</evidence>
<dbReference type="EMBL" id="SMGG01000005">
    <property type="protein sequence ID" value="TCK59970.1"/>
    <property type="molecule type" value="Genomic_DNA"/>
</dbReference>
<dbReference type="InterPro" id="IPR018194">
    <property type="entry name" value="Ni-dep_hyd_lsu_Ni_BS"/>
</dbReference>
<dbReference type="InterPro" id="IPR029014">
    <property type="entry name" value="NiFe-Hase_large"/>
</dbReference>
<organism evidence="9 10">
    <name type="scientific">Seleniivibrio woodruffii</name>
    <dbReference type="NCBI Taxonomy" id="1078050"/>
    <lineage>
        <taxon>Bacteria</taxon>
        <taxon>Pseudomonadati</taxon>
        <taxon>Deferribacterota</taxon>
        <taxon>Deferribacteres</taxon>
        <taxon>Deferribacterales</taxon>
        <taxon>Geovibrionaceae</taxon>
        <taxon>Seleniivibrio</taxon>
    </lineage>
</organism>
<dbReference type="GO" id="GO:0016151">
    <property type="term" value="F:nickel cation binding"/>
    <property type="evidence" value="ECO:0007669"/>
    <property type="project" value="InterPro"/>
</dbReference>
<dbReference type="AlphaFoldDB" id="A0A4R1K7F5"/>
<keyword evidence="8" id="KW-0460">Magnesium</keyword>